<dbReference type="PANTHER" id="PTHR46268:SF6">
    <property type="entry name" value="UNIVERSAL STRESS PROTEIN UP12"/>
    <property type="match status" value="1"/>
</dbReference>
<protein>
    <submittedName>
        <fullName evidence="3">Universal stress protein</fullName>
    </submittedName>
</protein>
<dbReference type="PRINTS" id="PR01438">
    <property type="entry name" value="UNVRSLSTRESS"/>
</dbReference>
<organism evidence="3 4">
    <name type="scientific">Nocardioides jiangsuensis</name>
    <dbReference type="NCBI Taxonomy" id="2866161"/>
    <lineage>
        <taxon>Bacteria</taxon>
        <taxon>Bacillati</taxon>
        <taxon>Actinomycetota</taxon>
        <taxon>Actinomycetes</taxon>
        <taxon>Propionibacteriales</taxon>
        <taxon>Nocardioidaceae</taxon>
        <taxon>Nocardioides</taxon>
    </lineage>
</organism>
<proteinExistence type="inferred from homology"/>
<evidence type="ECO:0000313" key="4">
    <source>
        <dbReference type="Proteomes" id="UP000754710"/>
    </source>
</evidence>
<dbReference type="PANTHER" id="PTHR46268">
    <property type="entry name" value="STRESS RESPONSE PROTEIN NHAX"/>
    <property type="match status" value="1"/>
</dbReference>
<comment type="caution">
    <text evidence="3">The sequence shown here is derived from an EMBL/GenBank/DDBJ whole genome shotgun (WGS) entry which is preliminary data.</text>
</comment>
<name>A0ABS7RM30_9ACTN</name>
<evidence type="ECO:0000313" key="3">
    <source>
        <dbReference type="EMBL" id="MBY9076109.1"/>
    </source>
</evidence>
<keyword evidence="4" id="KW-1185">Reference proteome</keyword>
<reference evidence="3 4" key="1">
    <citation type="submission" date="2021-08" db="EMBL/GenBank/DDBJ databases">
        <title>Nocardioides bacterium WL0053 sp. nov., isolated from the sediment.</title>
        <authorList>
            <person name="Wang L."/>
            <person name="Zhang D."/>
            <person name="Zhang A."/>
        </authorList>
    </citation>
    <scope>NUCLEOTIDE SEQUENCE [LARGE SCALE GENOMIC DNA]</scope>
    <source>
        <strain evidence="3 4">WL0053</strain>
    </source>
</reference>
<dbReference type="InterPro" id="IPR006015">
    <property type="entry name" value="Universal_stress_UspA"/>
</dbReference>
<dbReference type="Proteomes" id="UP000754710">
    <property type="component" value="Unassembled WGS sequence"/>
</dbReference>
<dbReference type="Gene3D" id="3.40.50.620">
    <property type="entry name" value="HUPs"/>
    <property type="match status" value="2"/>
</dbReference>
<feature type="domain" description="UspA" evidence="2">
    <location>
        <begin position="154"/>
        <end position="292"/>
    </location>
</feature>
<dbReference type="SUPFAM" id="SSF52402">
    <property type="entry name" value="Adenine nucleotide alpha hydrolases-like"/>
    <property type="match status" value="2"/>
</dbReference>
<dbReference type="Pfam" id="PF00582">
    <property type="entry name" value="Usp"/>
    <property type="match status" value="2"/>
</dbReference>
<accession>A0ABS7RM30</accession>
<gene>
    <name evidence="3" type="ORF">K1X13_14835</name>
</gene>
<dbReference type="RefSeq" id="WP_221025793.1">
    <property type="nucleotide sequence ID" value="NZ_JAIEZQ010000002.1"/>
</dbReference>
<dbReference type="EMBL" id="JAIEZQ010000002">
    <property type="protein sequence ID" value="MBY9076109.1"/>
    <property type="molecule type" value="Genomic_DNA"/>
</dbReference>
<evidence type="ECO:0000256" key="1">
    <source>
        <dbReference type="ARBA" id="ARBA00008791"/>
    </source>
</evidence>
<sequence>MDMSVVHGTVVVGVDGSEAGSAALLWAVRAAALEGRGLTVVHATGFAGAMDDLEDVLASERGLLSVGRSIVGEAVREARAADWTVGVESVVTTGDPSTMLVEASETAAMVVLGARGRGAVVSALLGSVSAPVIREAACPVVVVRSAADVLRDGPVVVGVDGTPASTAAVEHAFHAASVRGRPLTVLHATWDLREHVSSVVDLRTYAQKVNLSEEEERLVAETMAGLGEKYPDVAVTEMYRRGDPVHQLVEASRAASLVVVGTRGRRLVRSRLLGSVSRGVVERAECPVAVVRP</sequence>
<feature type="domain" description="UspA" evidence="2">
    <location>
        <begin position="9"/>
        <end position="144"/>
    </location>
</feature>
<evidence type="ECO:0000259" key="2">
    <source>
        <dbReference type="Pfam" id="PF00582"/>
    </source>
</evidence>
<dbReference type="InterPro" id="IPR014729">
    <property type="entry name" value="Rossmann-like_a/b/a_fold"/>
</dbReference>
<comment type="similarity">
    <text evidence="1">Belongs to the universal stress protein A family.</text>
</comment>
<dbReference type="InterPro" id="IPR006016">
    <property type="entry name" value="UspA"/>
</dbReference>